<gene>
    <name evidence="1" type="ORF">GO816_05525</name>
</gene>
<reference evidence="1 2" key="1">
    <citation type="submission" date="2019-12" db="EMBL/GenBank/DDBJ databases">
        <title>Mucilaginibacter sp. HME9299 genome sequencing and assembly.</title>
        <authorList>
            <person name="Kang H."/>
            <person name="Kim H."/>
            <person name="Joh K."/>
        </authorList>
    </citation>
    <scope>NUCLEOTIDE SEQUENCE [LARGE SCALE GENOMIC DNA]</scope>
    <source>
        <strain evidence="1 2">HME9299</strain>
    </source>
</reference>
<evidence type="ECO:0000313" key="2">
    <source>
        <dbReference type="Proteomes" id="UP000434850"/>
    </source>
</evidence>
<keyword evidence="2" id="KW-1185">Reference proteome</keyword>
<sequence length="102" mass="11701">MTLFKIPGYFRYRKNQYGFMSTLGLRFGMAAVYPMFKDAGPVMHHSQHINAAVRNKPFQPIIYIIIAYLPVLNVRIVDLEVTSLTFCDTTFLLSKGILILIE</sequence>
<evidence type="ECO:0000313" key="1">
    <source>
        <dbReference type="EMBL" id="MVN90580.1"/>
    </source>
</evidence>
<accession>A0A6I4I631</accession>
<dbReference type="RefSeq" id="WP_157540358.1">
    <property type="nucleotide sequence ID" value="NZ_WQLA01000002.1"/>
</dbReference>
<organism evidence="1 2">
    <name type="scientific">Mucilaginibacter aquatilis</name>
    <dbReference type="NCBI Taxonomy" id="1517760"/>
    <lineage>
        <taxon>Bacteria</taxon>
        <taxon>Pseudomonadati</taxon>
        <taxon>Bacteroidota</taxon>
        <taxon>Sphingobacteriia</taxon>
        <taxon>Sphingobacteriales</taxon>
        <taxon>Sphingobacteriaceae</taxon>
        <taxon>Mucilaginibacter</taxon>
    </lineage>
</organism>
<dbReference type="AlphaFoldDB" id="A0A6I4I631"/>
<proteinExistence type="predicted"/>
<comment type="caution">
    <text evidence="1">The sequence shown here is derived from an EMBL/GenBank/DDBJ whole genome shotgun (WGS) entry which is preliminary data.</text>
</comment>
<protein>
    <submittedName>
        <fullName evidence="1">Uncharacterized protein</fullName>
    </submittedName>
</protein>
<name>A0A6I4I631_9SPHI</name>
<dbReference type="EMBL" id="WQLA01000002">
    <property type="protein sequence ID" value="MVN90580.1"/>
    <property type="molecule type" value="Genomic_DNA"/>
</dbReference>
<dbReference type="Proteomes" id="UP000434850">
    <property type="component" value="Unassembled WGS sequence"/>
</dbReference>